<dbReference type="PROSITE" id="PS51257">
    <property type="entry name" value="PROKAR_LIPOPROTEIN"/>
    <property type="match status" value="1"/>
</dbReference>
<protein>
    <submittedName>
        <fullName evidence="3">Helicase/secretion neighborhood TadE-like protein</fullName>
    </submittedName>
</protein>
<gene>
    <name evidence="3" type="ORF">SAMN04489714_1961</name>
</gene>
<dbReference type="InterPro" id="IPR021202">
    <property type="entry name" value="Rv3654c-like"/>
</dbReference>
<accession>A0ABY0VBQ8</accession>
<evidence type="ECO:0000259" key="2">
    <source>
        <dbReference type="Pfam" id="PF13400"/>
    </source>
</evidence>
<keyword evidence="1" id="KW-0472">Membrane</keyword>
<evidence type="ECO:0000256" key="1">
    <source>
        <dbReference type="SAM" id="Phobius"/>
    </source>
</evidence>
<sequence length="128" mass="13130">MVYGDRGNEEGSGTISALAVIACTVMMCVVIAGAGSVYGHQTRLQAVADVAALAGGHRSAVAQWTGGGMNACTVASEVVERNGAHAGCEVRGDDTYVTVSQRVLVAGISVDIRARARAGPVRRDTLKQ</sequence>
<keyword evidence="1" id="KW-1133">Transmembrane helix</keyword>
<feature type="domain" description="Putative Flp pilus-assembly TadG-like N-terminal" evidence="2">
    <location>
        <begin position="11"/>
        <end position="56"/>
    </location>
</feature>
<keyword evidence="4" id="KW-1185">Reference proteome</keyword>
<dbReference type="Proteomes" id="UP000198976">
    <property type="component" value="Chromosome I"/>
</dbReference>
<keyword evidence="1" id="KW-0812">Transmembrane</keyword>
<evidence type="ECO:0000313" key="4">
    <source>
        <dbReference type="Proteomes" id="UP000198976"/>
    </source>
</evidence>
<reference evidence="3 4" key="1">
    <citation type="submission" date="2016-10" db="EMBL/GenBank/DDBJ databases">
        <authorList>
            <person name="Varghese N."/>
            <person name="Submissions S."/>
        </authorList>
    </citation>
    <scope>NUCLEOTIDE SEQUENCE [LARGE SCALE GENOMIC DNA]</scope>
    <source>
        <strain evidence="3 4">DSM 9169</strain>
    </source>
</reference>
<proteinExistence type="predicted"/>
<dbReference type="EMBL" id="LT629792">
    <property type="protein sequence ID" value="SDU06695.1"/>
    <property type="molecule type" value="Genomic_DNA"/>
</dbReference>
<dbReference type="NCBIfam" id="TIGR03816">
    <property type="entry name" value="tadE_like_DECH"/>
    <property type="match status" value="1"/>
</dbReference>
<name>A0ABY0VBQ8_9ACTO</name>
<dbReference type="InterPro" id="IPR028087">
    <property type="entry name" value="Tad_N"/>
</dbReference>
<organism evidence="3 4">
    <name type="scientific">Schaalia radingae</name>
    <dbReference type="NCBI Taxonomy" id="131110"/>
    <lineage>
        <taxon>Bacteria</taxon>
        <taxon>Bacillati</taxon>
        <taxon>Actinomycetota</taxon>
        <taxon>Actinomycetes</taxon>
        <taxon>Actinomycetales</taxon>
        <taxon>Actinomycetaceae</taxon>
        <taxon>Schaalia</taxon>
    </lineage>
</organism>
<dbReference type="Pfam" id="PF13400">
    <property type="entry name" value="Tad"/>
    <property type="match status" value="1"/>
</dbReference>
<feature type="transmembrane region" description="Helical" evidence="1">
    <location>
        <begin position="15"/>
        <end position="38"/>
    </location>
</feature>
<evidence type="ECO:0000313" key="3">
    <source>
        <dbReference type="EMBL" id="SDU06695.1"/>
    </source>
</evidence>
<dbReference type="RefSeq" id="WP_058237471.1">
    <property type="nucleotide sequence ID" value="NZ_LT629792.1"/>
</dbReference>